<dbReference type="GO" id="GO:0005737">
    <property type="term" value="C:cytoplasm"/>
    <property type="evidence" value="ECO:0007669"/>
    <property type="project" value="TreeGrafter"/>
</dbReference>
<dbReference type="PANTHER" id="PTHR12651">
    <property type="entry name" value="26S PROTEASOME NON-ATPASE REGULATORY SUBUNIT 9"/>
    <property type="match status" value="1"/>
</dbReference>
<dbReference type="GO" id="GO:0005634">
    <property type="term" value="C:nucleus"/>
    <property type="evidence" value="ECO:0007669"/>
    <property type="project" value="TreeGrafter"/>
</dbReference>
<feature type="compositionally biased region" description="Basic and acidic residues" evidence="2">
    <location>
        <begin position="113"/>
        <end position="132"/>
    </location>
</feature>
<feature type="compositionally biased region" description="Basic and acidic residues" evidence="2">
    <location>
        <begin position="139"/>
        <end position="160"/>
    </location>
</feature>
<dbReference type="Pfam" id="PF18265">
    <property type="entry name" value="Nas2_N"/>
    <property type="match status" value="1"/>
</dbReference>
<keyword evidence="1" id="KW-0175">Coiled coil</keyword>
<evidence type="ECO:0000313" key="5">
    <source>
        <dbReference type="Proteomes" id="UP001295684"/>
    </source>
</evidence>
<dbReference type="InterPro" id="IPR040815">
    <property type="entry name" value="Nas2_N"/>
</dbReference>
<dbReference type="InterPro" id="IPR035269">
    <property type="entry name" value="PSMD9"/>
</dbReference>
<organism evidence="4 5">
    <name type="scientific">Euplotes crassus</name>
    <dbReference type="NCBI Taxonomy" id="5936"/>
    <lineage>
        <taxon>Eukaryota</taxon>
        <taxon>Sar</taxon>
        <taxon>Alveolata</taxon>
        <taxon>Ciliophora</taxon>
        <taxon>Intramacronucleata</taxon>
        <taxon>Spirotrichea</taxon>
        <taxon>Hypotrichia</taxon>
        <taxon>Euplotida</taxon>
        <taxon>Euplotidae</taxon>
        <taxon>Moneuplotes</taxon>
    </lineage>
</organism>
<gene>
    <name evidence="4" type="ORF">ECRASSUSDP1_LOCUS22976</name>
</gene>
<protein>
    <recommendedName>
        <fullName evidence="3">Nas2 N-terminal domain-containing protein</fullName>
    </recommendedName>
</protein>
<feature type="coiled-coil region" evidence="1">
    <location>
        <begin position="9"/>
        <end position="43"/>
    </location>
</feature>
<dbReference type="AlphaFoldDB" id="A0AAD1Y0L8"/>
<dbReference type="GO" id="GO:0070682">
    <property type="term" value="P:proteasome regulatory particle assembly"/>
    <property type="evidence" value="ECO:0007669"/>
    <property type="project" value="InterPro"/>
</dbReference>
<reference evidence="4" key="1">
    <citation type="submission" date="2023-07" db="EMBL/GenBank/DDBJ databases">
        <authorList>
            <consortium name="AG Swart"/>
            <person name="Singh M."/>
            <person name="Singh A."/>
            <person name="Seah K."/>
            <person name="Emmerich C."/>
        </authorList>
    </citation>
    <scope>NUCLEOTIDE SEQUENCE</scope>
    <source>
        <strain evidence="4">DP1</strain>
    </source>
</reference>
<evidence type="ECO:0000256" key="1">
    <source>
        <dbReference type="SAM" id="Coils"/>
    </source>
</evidence>
<evidence type="ECO:0000313" key="4">
    <source>
        <dbReference type="EMBL" id="CAI2381520.1"/>
    </source>
</evidence>
<name>A0AAD1Y0L8_EUPCR</name>
<comment type="caution">
    <text evidence="4">The sequence shown here is derived from an EMBL/GenBank/DDBJ whole genome shotgun (WGS) entry which is preliminary data.</text>
</comment>
<evidence type="ECO:0000256" key="2">
    <source>
        <dbReference type="SAM" id="MobiDB-lite"/>
    </source>
</evidence>
<feature type="region of interest" description="Disordered" evidence="2">
    <location>
        <begin position="113"/>
        <end position="181"/>
    </location>
</feature>
<accession>A0AAD1Y0L8</accession>
<sequence>MESAPEGDLSELRLKAKSLREELLEIDEKKKNMEEEIAVLTEVLQSPGQPGLTESLVDEEDFPRNDIDIPTVRKHRNRIAILQTDHKALYIKLEAKLHELHAVNRRIKEFGDIEETPKPTEEIKETNEETKEPVQASEKPAETSKQHDSKDKENEEKKDEPMEDEEEEIIMTHVSQMRSGS</sequence>
<dbReference type="Gene3D" id="6.10.140.1710">
    <property type="match status" value="1"/>
</dbReference>
<dbReference type="PANTHER" id="PTHR12651:SF1">
    <property type="entry name" value="26S PROTEASOME NON-ATPASE REGULATORY SUBUNIT 9"/>
    <property type="match status" value="1"/>
</dbReference>
<dbReference type="EMBL" id="CAMPGE010023600">
    <property type="protein sequence ID" value="CAI2381520.1"/>
    <property type="molecule type" value="Genomic_DNA"/>
</dbReference>
<proteinExistence type="predicted"/>
<evidence type="ECO:0000259" key="3">
    <source>
        <dbReference type="Pfam" id="PF18265"/>
    </source>
</evidence>
<keyword evidence="5" id="KW-1185">Reference proteome</keyword>
<dbReference type="Proteomes" id="UP001295684">
    <property type="component" value="Unassembled WGS sequence"/>
</dbReference>
<feature type="domain" description="Nas2 N-terminal" evidence="3">
    <location>
        <begin position="24"/>
        <end position="102"/>
    </location>
</feature>